<gene>
    <name evidence="2" type="ORF">HUW51_22240</name>
</gene>
<accession>A0A7G7GDS0</accession>
<organism evidence="2 3">
    <name type="scientific">Adhaeribacter swui</name>
    <dbReference type="NCBI Taxonomy" id="2086471"/>
    <lineage>
        <taxon>Bacteria</taxon>
        <taxon>Pseudomonadati</taxon>
        <taxon>Bacteroidota</taxon>
        <taxon>Cytophagia</taxon>
        <taxon>Cytophagales</taxon>
        <taxon>Hymenobacteraceae</taxon>
        <taxon>Adhaeribacter</taxon>
    </lineage>
</organism>
<dbReference type="RefSeq" id="WP_185271795.1">
    <property type="nucleotide sequence ID" value="NZ_CP055156.1"/>
</dbReference>
<evidence type="ECO:0000313" key="2">
    <source>
        <dbReference type="EMBL" id="QNF35304.1"/>
    </source>
</evidence>
<evidence type="ECO:0000256" key="1">
    <source>
        <dbReference type="SAM" id="MobiDB-lite"/>
    </source>
</evidence>
<protein>
    <submittedName>
        <fullName evidence="2">Uncharacterized protein</fullName>
    </submittedName>
</protein>
<feature type="region of interest" description="Disordered" evidence="1">
    <location>
        <begin position="125"/>
        <end position="144"/>
    </location>
</feature>
<feature type="compositionally biased region" description="Polar residues" evidence="1">
    <location>
        <begin position="132"/>
        <end position="144"/>
    </location>
</feature>
<reference evidence="2 3" key="1">
    <citation type="journal article" date="2018" name="Int. J. Syst. Evol. Microbiol.">
        <title>Adhaeribacter swui sp. nov., isolated from wet mud.</title>
        <authorList>
            <person name="Kim D.U."/>
            <person name="Kim K.W."/>
            <person name="Kang M.S."/>
            <person name="Kim J.Y."/>
            <person name="Jang J.H."/>
            <person name="Kim M.K."/>
        </authorList>
    </citation>
    <scope>NUCLEOTIDE SEQUENCE [LARGE SCALE GENOMIC DNA]</scope>
    <source>
        <strain evidence="2 3">KCTC 52873</strain>
    </source>
</reference>
<dbReference type="Proteomes" id="UP000515237">
    <property type="component" value="Chromosome"/>
</dbReference>
<name>A0A7G7GDS0_9BACT</name>
<keyword evidence="3" id="KW-1185">Reference proteome</keyword>
<proteinExistence type="predicted"/>
<sequence length="144" mass="15616">MSKKNQNSSVITQDCTNFRNFLRDTLGLENFNDFIFSYAFPLQEIEDLKAAAKALGKEPVALRLYYGCAPDGKNHKLYMSLLDNNQEVIVDSSTLNSSGGSTSKPHHASLLASTTTAIAAIAPQERKCPPGGTSNDRLISGVFS</sequence>
<evidence type="ECO:0000313" key="3">
    <source>
        <dbReference type="Proteomes" id="UP000515237"/>
    </source>
</evidence>
<dbReference type="EMBL" id="CP055156">
    <property type="protein sequence ID" value="QNF35304.1"/>
    <property type="molecule type" value="Genomic_DNA"/>
</dbReference>
<dbReference type="KEGG" id="aswu:HUW51_22240"/>
<dbReference type="AlphaFoldDB" id="A0A7G7GDS0"/>